<dbReference type="GO" id="GO:0008526">
    <property type="term" value="F:phosphatidylinositol transfer activity"/>
    <property type="evidence" value="ECO:0007669"/>
    <property type="project" value="TreeGrafter"/>
</dbReference>
<dbReference type="Gene3D" id="3.40.525.10">
    <property type="entry name" value="CRAL-TRIO lipid binding domain"/>
    <property type="match status" value="1"/>
</dbReference>
<protein>
    <recommendedName>
        <fullName evidence="1">CRAL-TRIO domain-containing protein</fullName>
    </recommendedName>
</protein>
<gene>
    <name evidence="2" type="ORF">C9374_001267</name>
</gene>
<reference evidence="2 3" key="1">
    <citation type="journal article" date="2018" name="BMC Genomics">
        <title>The genome of Naegleria lovaniensis, the basis for a comparative approach to unravel pathogenicity factors of the human pathogenic amoeba N. fowleri.</title>
        <authorList>
            <person name="Liechti N."/>
            <person name="Schurch N."/>
            <person name="Bruggmann R."/>
            <person name="Wittwer M."/>
        </authorList>
    </citation>
    <scope>NUCLEOTIDE SEQUENCE [LARGE SCALE GENOMIC DNA]</scope>
    <source>
        <strain evidence="2 3">ATCC 30569</strain>
    </source>
</reference>
<dbReference type="GeneID" id="68093723"/>
<keyword evidence="3" id="KW-1185">Reference proteome</keyword>
<dbReference type="PANTHER" id="PTHR45824:SF29">
    <property type="entry name" value="GH16843P"/>
    <property type="match status" value="1"/>
</dbReference>
<dbReference type="InterPro" id="IPR036865">
    <property type="entry name" value="CRAL-TRIO_dom_sf"/>
</dbReference>
<organism evidence="2 3">
    <name type="scientific">Naegleria lovaniensis</name>
    <name type="common">Amoeba</name>
    <dbReference type="NCBI Taxonomy" id="51637"/>
    <lineage>
        <taxon>Eukaryota</taxon>
        <taxon>Discoba</taxon>
        <taxon>Heterolobosea</taxon>
        <taxon>Tetramitia</taxon>
        <taxon>Eutetramitia</taxon>
        <taxon>Vahlkampfiidae</taxon>
        <taxon>Naegleria</taxon>
    </lineage>
</organism>
<dbReference type="EMBL" id="PYSW02000012">
    <property type="protein sequence ID" value="KAG2387673.1"/>
    <property type="molecule type" value="Genomic_DNA"/>
</dbReference>
<dbReference type="Proteomes" id="UP000816034">
    <property type="component" value="Unassembled WGS sequence"/>
</dbReference>
<dbReference type="CDD" id="cd00170">
    <property type="entry name" value="SEC14"/>
    <property type="match status" value="1"/>
</dbReference>
<name>A0AA88GXU6_NAELO</name>
<dbReference type="PROSITE" id="PS50191">
    <property type="entry name" value="CRAL_TRIO"/>
    <property type="match status" value="1"/>
</dbReference>
<evidence type="ECO:0000313" key="2">
    <source>
        <dbReference type="EMBL" id="KAG2387673.1"/>
    </source>
</evidence>
<proteinExistence type="predicted"/>
<dbReference type="SUPFAM" id="SSF52087">
    <property type="entry name" value="CRAL/TRIO domain"/>
    <property type="match status" value="1"/>
</dbReference>
<feature type="domain" description="CRAL-TRIO" evidence="1">
    <location>
        <begin position="106"/>
        <end position="273"/>
    </location>
</feature>
<dbReference type="SUPFAM" id="SSF46938">
    <property type="entry name" value="CRAL/TRIO N-terminal domain"/>
    <property type="match status" value="1"/>
</dbReference>
<dbReference type="InterPro" id="IPR052578">
    <property type="entry name" value="PI_Transfer_CRAL-TRIO"/>
</dbReference>
<accession>A0AA88GXU6</accession>
<evidence type="ECO:0000313" key="3">
    <source>
        <dbReference type="Proteomes" id="UP000816034"/>
    </source>
</evidence>
<dbReference type="AlphaFoldDB" id="A0AA88GXU6"/>
<dbReference type="InterPro" id="IPR001251">
    <property type="entry name" value="CRAL-TRIO_dom"/>
</dbReference>
<dbReference type="SMART" id="SM00516">
    <property type="entry name" value="SEC14"/>
    <property type="match status" value="1"/>
</dbReference>
<sequence>MAANLHELEEKLFGKIPQLQAPSVLDSLNDEKKKKIAEFRSRITNQWKEDELLHEHDKKENGNYFLSDLTLFRFLSGYNWNIDEVEPVLKGACEWRKKFEPWNVHIDDVKAVAQQGAIFHVGFDKHGHPMIYVKLGLDKLENNEENKLLKFKFFVWLYELVIRRMPENIYQTSWIVDLTDASLSVHLIKSMKDMFLELGTYYVERMAAIIVVNVPWSLKFLWGVVKMFLTQQTIDKYNIQGSLKEKDMNALLTQKISNDVLIADYTGSYEHKFDFEQIREYDNLRLGKN</sequence>
<comment type="caution">
    <text evidence="2">The sequence shown here is derived from an EMBL/GenBank/DDBJ whole genome shotgun (WGS) entry which is preliminary data.</text>
</comment>
<dbReference type="InterPro" id="IPR036273">
    <property type="entry name" value="CRAL/TRIO_N_dom_sf"/>
</dbReference>
<dbReference type="Pfam" id="PF00650">
    <property type="entry name" value="CRAL_TRIO"/>
    <property type="match status" value="1"/>
</dbReference>
<dbReference type="PANTHER" id="PTHR45824">
    <property type="entry name" value="GH16843P"/>
    <property type="match status" value="1"/>
</dbReference>
<dbReference type="RefSeq" id="XP_044551665.1">
    <property type="nucleotide sequence ID" value="XM_044688459.1"/>
</dbReference>
<evidence type="ECO:0000259" key="1">
    <source>
        <dbReference type="PROSITE" id="PS50191"/>
    </source>
</evidence>